<dbReference type="GO" id="GO:0000981">
    <property type="term" value="F:DNA-binding transcription factor activity, RNA polymerase II-specific"/>
    <property type="evidence" value="ECO:0007669"/>
    <property type="project" value="TreeGrafter"/>
</dbReference>
<evidence type="ECO:0000256" key="4">
    <source>
        <dbReference type="ARBA" id="ARBA00023242"/>
    </source>
</evidence>
<comment type="caution">
    <text evidence="7">The sequence shown here is derived from an EMBL/GenBank/DDBJ whole genome shotgun (WGS) entry which is preliminary data.</text>
</comment>
<feature type="domain" description="BHLH" evidence="6">
    <location>
        <begin position="290"/>
        <end position="352"/>
    </location>
</feature>
<evidence type="ECO:0000256" key="1">
    <source>
        <dbReference type="ARBA" id="ARBA00004123"/>
    </source>
</evidence>
<dbReference type="GO" id="GO:0046983">
    <property type="term" value="F:protein dimerization activity"/>
    <property type="evidence" value="ECO:0007669"/>
    <property type="project" value="InterPro"/>
</dbReference>
<feature type="compositionally biased region" description="Low complexity" evidence="5">
    <location>
        <begin position="248"/>
        <end position="264"/>
    </location>
</feature>
<dbReference type="InterPro" id="IPR045843">
    <property type="entry name" value="IND-like"/>
</dbReference>
<dbReference type="GO" id="GO:0000978">
    <property type="term" value="F:RNA polymerase II cis-regulatory region sequence-specific DNA binding"/>
    <property type="evidence" value="ECO:0007669"/>
    <property type="project" value="TreeGrafter"/>
</dbReference>
<dbReference type="PROSITE" id="PS50888">
    <property type="entry name" value="BHLH"/>
    <property type="match status" value="1"/>
</dbReference>
<dbReference type="SUPFAM" id="SSF47459">
    <property type="entry name" value="HLH, helix-loop-helix DNA-binding domain"/>
    <property type="match status" value="1"/>
</dbReference>
<sequence length="404" mass="44507">MDSANLHHQHQLQEQLVGYSSLATPSYYGVGSHHAWNQNILLNGGNGVLSNSRNSRQKNDTLVPLFNTSMIQDLGFHWSSNAGSFINHSAHEQHLPKIKFSDSFPTFTELNNNSPSRSYAEEFHSPSTSYIKHEQQDLHDLSEKLFLESFSSSCQINGLQLSAGDLYSNTQNCATFGGVATSSRGNFSQIFPSTHISNLNPSFLGMNLQALNLLNSAKFSGSFCQPSHQNLGLFKESLSFGLNCMQESSPRPSNSPSKRSPFNKGVTAVKRGRNFSEPKASKAAAKKPRFESRSSCPPIKVRKEKLGDRIAALQQLVAPFGKVLLLQPFFLFFFSTDTASVLTEATGYIKFLQHQVQVSSEDGNEEPKRDLRSRGLCLVPLSCTSYVTGDSAGVWPPPNFSGRT</sequence>
<name>A0A834YB93_TETSI</name>
<dbReference type="AlphaFoldDB" id="A0A834YB93"/>
<dbReference type="InterPro" id="IPR045239">
    <property type="entry name" value="bHLH95_bHLH"/>
</dbReference>
<organism evidence="7 8">
    <name type="scientific">Tetracentron sinense</name>
    <name type="common">Spur-leaf</name>
    <dbReference type="NCBI Taxonomy" id="13715"/>
    <lineage>
        <taxon>Eukaryota</taxon>
        <taxon>Viridiplantae</taxon>
        <taxon>Streptophyta</taxon>
        <taxon>Embryophyta</taxon>
        <taxon>Tracheophyta</taxon>
        <taxon>Spermatophyta</taxon>
        <taxon>Magnoliopsida</taxon>
        <taxon>Trochodendrales</taxon>
        <taxon>Trochodendraceae</taxon>
        <taxon>Tetracentron</taxon>
    </lineage>
</organism>
<proteinExistence type="predicted"/>
<dbReference type="CDD" id="cd11393">
    <property type="entry name" value="bHLH_AtbHLH_like"/>
    <property type="match status" value="1"/>
</dbReference>
<dbReference type="PANTHER" id="PTHR16223">
    <property type="entry name" value="TRANSCRIPTION FACTOR BHLH83-RELATED"/>
    <property type="match status" value="1"/>
</dbReference>
<dbReference type="InterPro" id="IPR036638">
    <property type="entry name" value="HLH_DNA-bd_sf"/>
</dbReference>
<evidence type="ECO:0000259" key="6">
    <source>
        <dbReference type="PROSITE" id="PS50888"/>
    </source>
</evidence>
<comment type="subcellular location">
    <subcellularLocation>
        <location evidence="1">Nucleus</location>
    </subcellularLocation>
</comment>
<keyword evidence="8" id="KW-1185">Reference proteome</keyword>
<evidence type="ECO:0000313" key="7">
    <source>
        <dbReference type="EMBL" id="KAF8377909.1"/>
    </source>
</evidence>
<dbReference type="GO" id="GO:0005634">
    <property type="term" value="C:nucleus"/>
    <property type="evidence" value="ECO:0007669"/>
    <property type="project" value="UniProtKB-SubCell"/>
</dbReference>
<evidence type="ECO:0000256" key="3">
    <source>
        <dbReference type="ARBA" id="ARBA00023163"/>
    </source>
</evidence>
<keyword evidence="4" id="KW-0539">Nucleus</keyword>
<accession>A0A834YB93</accession>
<evidence type="ECO:0000313" key="8">
    <source>
        <dbReference type="Proteomes" id="UP000655225"/>
    </source>
</evidence>
<protein>
    <recommendedName>
        <fullName evidence="6">BHLH domain-containing protein</fullName>
    </recommendedName>
</protein>
<gene>
    <name evidence="7" type="ORF">HHK36_031297</name>
</gene>
<dbReference type="EMBL" id="JABCRI010000024">
    <property type="protein sequence ID" value="KAF8377909.1"/>
    <property type="molecule type" value="Genomic_DNA"/>
</dbReference>
<dbReference type="Proteomes" id="UP000655225">
    <property type="component" value="Unassembled WGS sequence"/>
</dbReference>
<dbReference type="InterPro" id="IPR011598">
    <property type="entry name" value="bHLH_dom"/>
</dbReference>
<keyword evidence="3" id="KW-0804">Transcription</keyword>
<dbReference type="OMA" id="LPCYGVS"/>
<keyword evidence="2" id="KW-0805">Transcription regulation</keyword>
<dbReference type="PANTHER" id="PTHR16223:SF56">
    <property type="entry name" value="TRANSCRIPTION FACTOR BHLH110"/>
    <property type="match status" value="1"/>
</dbReference>
<feature type="region of interest" description="Disordered" evidence="5">
    <location>
        <begin position="245"/>
        <end position="295"/>
    </location>
</feature>
<dbReference type="OrthoDB" id="760019at2759"/>
<evidence type="ECO:0000256" key="2">
    <source>
        <dbReference type="ARBA" id="ARBA00023015"/>
    </source>
</evidence>
<reference evidence="7 8" key="1">
    <citation type="submission" date="2020-04" db="EMBL/GenBank/DDBJ databases">
        <title>Plant Genome Project.</title>
        <authorList>
            <person name="Zhang R.-G."/>
        </authorList>
    </citation>
    <scope>NUCLEOTIDE SEQUENCE [LARGE SCALE GENOMIC DNA]</scope>
    <source>
        <strain evidence="7">YNK0</strain>
        <tissue evidence="7">Leaf</tissue>
    </source>
</reference>
<evidence type="ECO:0000256" key="5">
    <source>
        <dbReference type="SAM" id="MobiDB-lite"/>
    </source>
</evidence>